<feature type="transmembrane region" description="Helical" evidence="6">
    <location>
        <begin position="58"/>
        <end position="79"/>
    </location>
</feature>
<protein>
    <submittedName>
        <fullName evidence="7">MFS transporter</fullName>
    </submittedName>
</protein>
<dbReference type="InterPro" id="IPR050189">
    <property type="entry name" value="MFS_Efflux_Transporters"/>
</dbReference>
<keyword evidence="8" id="KW-1185">Reference proteome</keyword>
<name>A0A5B8FIJ5_9RHOB</name>
<dbReference type="Proteomes" id="UP000305888">
    <property type="component" value="Chromosome"/>
</dbReference>
<keyword evidence="2" id="KW-1003">Cell membrane</keyword>
<dbReference type="GO" id="GO:0005886">
    <property type="term" value="C:plasma membrane"/>
    <property type="evidence" value="ECO:0007669"/>
    <property type="project" value="UniProtKB-SubCell"/>
</dbReference>
<evidence type="ECO:0000256" key="3">
    <source>
        <dbReference type="ARBA" id="ARBA00022692"/>
    </source>
</evidence>
<evidence type="ECO:0000256" key="2">
    <source>
        <dbReference type="ARBA" id="ARBA00022475"/>
    </source>
</evidence>
<dbReference type="GO" id="GO:0022857">
    <property type="term" value="F:transmembrane transporter activity"/>
    <property type="evidence" value="ECO:0007669"/>
    <property type="project" value="TreeGrafter"/>
</dbReference>
<gene>
    <name evidence="7" type="ORF">FDP22_16995</name>
</gene>
<dbReference type="OrthoDB" id="9788453at2"/>
<dbReference type="KEGG" id="ppru:FDP22_16995"/>
<dbReference type="InterPro" id="IPR036259">
    <property type="entry name" value="MFS_trans_sf"/>
</dbReference>
<evidence type="ECO:0000256" key="1">
    <source>
        <dbReference type="ARBA" id="ARBA00004651"/>
    </source>
</evidence>
<dbReference type="AlphaFoldDB" id="A0A5B8FIJ5"/>
<keyword evidence="4 6" id="KW-1133">Transmembrane helix</keyword>
<dbReference type="SUPFAM" id="SSF103473">
    <property type="entry name" value="MFS general substrate transporter"/>
    <property type="match status" value="1"/>
</dbReference>
<evidence type="ECO:0000256" key="6">
    <source>
        <dbReference type="SAM" id="Phobius"/>
    </source>
</evidence>
<feature type="transmembrane region" description="Helical" evidence="6">
    <location>
        <begin position="116"/>
        <end position="136"/>
    </location>
</feature>
<dbReference type="PANTHER" id="PTHR43124">
    <property type="entry name" value="PURINE EFFLUX PUMP PBUE"/>
    <property type="match status" value="1"/>
</dbReference>
<dbReference type="RefSeq" id="WP_138576034.1">
    <property type="nucleotide sequence ID" value="NZ_CP040818.1"/>
</dbReference>
<evidence type="ECO:0000256" key="5">
    <source>
        <dbReference type="ARBA" id="ARBA00023136"/>
    </source>
</evidence>
<reference evidence="7 8" key="1">
    <citation type="submission" date="2019-06" db="EMBL/GenBank/DDBJ databases">
        <title>Genome sequence of Rhodobacteraceae bacterium D4M1.</title>
        <authorList>
            <person name="Cao J."/>
        </authorList>
    </citation>
    <scope>NUCLEOTIDE SEQUENCE [LARGE SCALE GENOMIC DNA]</scope>
    <source>
        <strain evidence="7 8">D4M1</strain>
    </source>
</reference>
<feature type="transmembrane region" description="Helical" evidence="6">
    <location>
        <begin position="29"/>
        <end position="52"/>
    </location>
</feature>
<sequence length="235" mass="24515">MLPALSPEARVPDANALAPALMPARRRGAALSIATGGRTLALVFGVPLGAIAGNRFGWRMTCGGVALATVATLGLLAGLPRDSGRDMAVVTRRDWIAVVVRPDILPAWRVMMLRTVGIFTICTCLAPCLTAAISMARSATCCPVETGAHVMVLPGGAPAETIIDYVGRGAADSCREHVAPCGDERSIPEMPALRISAPRQMPKRIRARTDALAARAPDLAGAVSLPKVRMSPHAV</sequence>
<evidence type="ECO:0000313" key="8">
    <source>
        <dbReference type="Proteomes" id="UP000305888"/>
    </source>
</evidence>
<dbReference type="PANTHER" id="PTHR43124:SF10">
    <property type="entry name" value="PURINE EFFLUX PUMP PBUE"/>
    <property type="match status" value="1"/>
</dbReference>
<keyword evidence="3 6" id="KW-0812">Transmembrane</keyword>
<organism evidence="7 8">
    <name type="scientific">Paroceanicella profunda</name>
    <dbReference type="NCBI Taxonomy" id="2579971"/>
    <lineage>
        <taxon>Bacteria</taxon>
        <taxon>Pseudomonadati</taxon>
        <taxon>Pseudomonadota</taxon>
        <taxon>Alphaproteobacteria</taxon>
        <taxon>Rhodobacterales</taxon>
        <taxon>Paracoccaceae</taxon>
        <taxon>Paroceanicella</taxon>
    </lineage>
</organism>
<evidence type="ECO:0000256" key="4">
    <source>
        <dbReference type="ARBA" id="ARBA00022989"/>
    </source>
</evidence>
<accession>A0A5B8FIJ5</accession>
<dbReference type="Gene3D" id="1.20.1250.20">
    <property type="entry name" value="MFS general substrate transporter like domains"/>
    <property type="match status" value="1"/>
</dbReference>
<keyword evidence="5 6" id="KW-0472">Membrane</keyword>
<proteinExistence type="predicted"/>
<dbReference type="EMBL" id="CP040818">
    <property type="protein sequence ID" value="QDL93327.1"/>
    <property type="molecule type" value="Genomic_DNA"/>
</dbReference>
<evidence type="ECO:0000313" key="7">
    <source>
        <dbReference type="EMBL" id="QDL93327.1"/>
    </source>
</evidence>
<comment type="subcellular location">
    <subcellularLocation>
        <location evidence="1">Cell membrane</location>
        <topology evidence="1">Multi-pass membrane protein</topology>
    </subcellularLocation>
</comment>